<dbReference type="InterPro" id="IPR031872">
    <property type="entry name" value="NDC10_II"/>
</dbReference>
<dbReference type="Gene3D" id="1.10.443.20">
    <property type="entry name" value="Centromere DNA-binding protein complex CBF3 subunit, domain 2"/>
    <property type="match status" value="1"/>
</dbReference>
<proteinExistence type="predicted"/>
<sequence length="635" mass="71297">MNSTVVSSLAEQRRQQTDLRLEELQAAHRLQFQVGEHRPQTTKNTWSGKQKEFLDWNVCKGYQNDLINEGKFLLFLHEVKDRRPYKRGRKRSSIALSRTSEPENCRPDHLGWHTLDGYVNAVMDLWRLQHMLGRYPPEFPIPARPPSVKEFLKSSKKDVMDRENAMFLDRGIGTLADEISAHEFGELAKHYWKLDSEEGLKQRTDYLLSFALTCRGDNLRRLKLSEIGHKFFPGEGVSGAHLLRTVWRRSKKNQFGKVQQNALMRHSSVSLCPFGSLSLYFFFRFQVRGDPWPDLSEASRWYNLFVLPNGIHSDKPMTYTKQYEAIKAAQASLGLAITTKTQMGRKGGASMAENLGASEASVDKNGHWQVRSRGGAYTNNVIPWECVRVLAGFSADPKQYYLPRALLDPPEHLRKLVFPGLEASQQQVASLLSSGVRKTEIAGQSFLSLLDHMRTVILQDSAILIADEDHSSHAIWQHPIFSSEAFTTFAAELSGKISSTVTPSTIEVLRALPAVGGHLCELVHASAVHSRSISCLDQKFDQKIQQVNEDMNKNLLMIRNECLQVMASTLTGLGNCMSTQVGFDASADAVAVASRPSESLHFDTNGNADYIIEPAAIVPDPVVVVPFRMNKLEGM</sequence>
<dbReference type="Pfam" id="PF16787">
    <property type="entry name" value="NDC10_II"/>
    <property type="match status" value="1"/>
</dbReference>
<organism evidence="2">
    <name type="scientific">Spongospora subterranea</name>
    <dbReference type="NCBI Taxonomy" id="70186"/>
    <lineage>
        <taxon>Eukaryota</taxon>
        <taxon>Sar</taxon>
        <taxon>Rhizaria</taxon>
        <taxon>Endomyxa</taxon>
        <taxon>Phytomyxea</taxon>
        <taxon>Plasmodiophorida</taxon>
        <taxon>Plasmodiophoridae</taxon>
        <taxon>Spongospora</taxon>
    </lineage>
</organism>
<reference evidence="2" key="1">
    <citation type="submission" date="2015-04" db="EMBL/GenBank/DDBJ databases">
        <title>The genome sequence of the plant pathogenic Rhizarian Plasmodiophora brassicae reveals insights in its biotrophic life cycle and the origin of chitin synthesis.</title>
        <authorList>
            <person name="Schwelm A."/>
            <person name="Fogelqvist J."/>
            <person name="Knaust A."/>
            <person name="Julke S."/>
            <person name="Lilja T."/>
            <person name="Dhandapani V."/>
            <person name="Bonilla-Rosso G."/>
            <person name="Karlsson M."/>
            <person name="Shevchenko A."/>
            <person name="Choi S.R."/>
            <person name="Kim H.G."/>
            <person name="Park J.Y."/>
            <person name="Lim Y.P."/>
            <person name="Ludwig-Muller J."/>
            <person name="Dixelius C."/>
        </authorList>
    </citation>
    <scope>NUCLEOTIDE SEQUENCE</scope>
    <source>
        <tissue evidence="2">Potato root galls</tissue>
    </source>
</reference>
<feature type="domain" description="Ndc10" evidence="1">
    <location>
        <begin position="185"/>
        <end position="486"/>
    </location>
</feature>
<dbReference type="AlphaFoldDB" id="A0A0H5R2B3"/>
<dbReference type="InterPro" id="IPR038279">
    <property type="entry name" value="Ndc10_dom2_sf"/>
</dbReference>
<accession>A0A0H5R2B3</accession>
<dbReference type="GO" id="GO:0003677">
    <property type="term" value="F:DNA binding"/>
    <property type="evidence" value="ECO:0007669"/>
    <property type="project" value="InterPro"/>
</dbReference>
<evidence type="ECO:0000313" key="2">
    <source>
        <dbReference type="EMBL" id="CRZ08052.1"/>
    </source>
</evidence>
<evidence type="ECO:0000259" key="1">
    <source>
        <dbReference type="Pfam" id="PF16787"/>
    </source>
</evidence>
<name>A0A0H5R2B3_9EUKA</name>
<dbReference type="EMBL" id="HACM01007610">
    <property type="protein sequence ID" value="CRZ08052.1"/>
    <property type="molecule type" value="Transcribed_RNA"/>
</dbReference>
<protein>
    <recommendedName>
        <fullName evidence="1">Ndc10 domain-containing protein</fullName>
    </recommendedName>
</protein>